<keyword evidence="3" id="KW-1185">Reference proteome</keyword>
<feature type="region of interest" description="Disordered" evidence="1">
    <location>
        <begin position="31"/>
        <end position="69"/>
    </location>
</feature>
<feature type="region of interest" description="Disordered" evidence="1">
    <location>
        <begin position="257"/>
        <end position="280"/>
    </location>
</feature>
<accession>A0AAD7EMM2</accession>
<evidence type="ECO:0000313" key="2">
    <source>
        <dbReference type="EMBL" id="KAJ7340598.1"/>
    </source>
</evidence>
<organism evidence="2 3">
    <name type="scientific">Mycena albidolilacea</name>
    <dbReference type="NCBI Taxonomy" id="1033008"/>
    <lineage>
        <taxon>Eukaryota</taxon>
        <taxon>Fungi</taxon>
        <taxon>Dikarya</taxon>
        <taxon>Basidiomycota</taxon>
        <taxon>Agaricomycotina</taxon>
        <taxon>Agaricomycetes</taxon>
        <taxon>Agaricomycetidae</taxon>
        <taxon>Agaricales</taxon>
        <taxon>Marasmiineae</taxon>
        <taxon>Mycenaceae</taxon>
        <taxon>Mycena</taxon>
    </lineage>
</organism>
<proteinExistence type="predicted"/>
<evidence type="ECO:0000256" key="1">
    <source>
        <dbReference type="SAM" id="MobiDB-lite"/>
    </source>
</evidence>
<feature type="compositionally biased region" description="Basic and acidic residues" evidence="1">
    <location>
        <begin position="31"/>
        <end position="43"/>
    </location>
</feature>
<protein>
    <submittedName>
        <fullName evidence="2">Uncharacterized protein</fullName>
    </submittedName>
</protein>
<dbReference type="EMBL" id="JARIHO010000026">
    <property type="protein sequence ID" value="KAJ7340598.1"/>
    <property type="molecule type" value="Genomic_DNA"/>
</dbReference>
<name>A0AAD7EMM2_9AGAR</name>
<reference evidence="2" key="1">
    <citation type="submission" date="2023-03" db="EMBL/GenBank/DDBJ databases">
        <title>Massive genome expansion in bonnet fungi (Mycena s.s.) driven by repeated elements and novel gene families across ecological guilds.</title>
        <authorList>
            <consortium name="Lawrence Berkeley National Laboratory"/>
            <person name="Harder C.B."/>
            <person name="Miyauchi S."/>
            <person name="Viragh M."/>
            <person name="Kuo A."/>
            <person name="Thoen E."/>
            <person name="Andreopoulos B."/>
            <person name="Lu D."/>
            <person name="Skrede I."/>
            <person name="Drula E."/>
            <person name="Henrissat B."/>
            <person name="Morin E."/>
            <person name="Kohler A."/>
            <person name="Barry K."/>
            <person name="LaButti K."/>
            <person name="Morin E."/>
            <person name="Salamov A."/>
            <person name="Lipzen A."/>
            <person name="Mereny Z."/>
            <person name="Hegedus B."/>
            <person name="Baldrian P."/>
            <person name="Stursova M."/>
            <person name="Weitz H."/>
            <person name="Taylor A."/>
            <person name="Grigoriev I.V."/>
            <person name="Nagy L.G."/>
            <person name="Martin F."/>
            <person name="Kauserud H."/>
        </authorList>
    </citation>
    <scope>NUCLEOTIDE SEQUENCE</scope>
    <source>
        <strain evidence="2">CBHHK002</strain>
    </source>
</reference>
<dbReference type="AlphaFoldDB" id="A0AAD7EMM2"/>
<comment type="caution">
    <text evidence="2">The sequence shown here is derived from an EMBL/GenBank/DDBJ whole genome shotgun (WGS) entry which is preliminary data.</text>
</comment>
<sequence>MRHMVHVSKLFESKPHDSRSIRKRNIAYNKEARREQGGKREVVAGHAGRGNKSGGLERRGAHLESTPDSGMCSATLRSATQNCELVRADVRGIDTSEVGTRQGRDGWYERLGDQAKTANEEGRNRKKREVEEGRVVRLNLKPGAGVWLWQGQNQEPRAPPWFTIRTGSERAEIESGLGFEGVERAGRSRSNASRAVEQRIRSACGWVRAGVWGLDSGAVTSVPVAEENSTCDAPASLSVNPQGGVSMECVEQRSVGRRYARPASAKKQQDGNKHGAPASLGAASSKLCARQAVQEGINPGTRLDASAMCKVERAVVTEAGECTGDETGSAEVGRTRMGCERREGGRRSKQTRAATTHLRPLLTALSACGHARLRDDELIRPPHASQLPGSRCLLRSPEYAALRAALGGIGNGRVVREAGRDGRNAEKLTKAYHAQAYKYDGECDEEWASGAVNTMREHIMVKSRGSSKEHRRRCWNQESSVIALLVRFNWEGGTPLECLNEVHRLNCEETLAQRKGILMVPPSFRALSILRTWHVPARNLE</sequence>
<gene>
    <name evidence="2" type="ORF">DFH08DRAFT_1012633</name>
</gene>
<dbReference type="Proteomes" id="UP001218218">
    <property type="component" value="Unassembled WGS sequence"/>
</dbReference>
<evidence type="ECO:0000313" key="3">
    <source>
        <dbReference type="Proteomes" id="UP001218218"/>
    </source>
</evidence>